<name>A0A8H4VAT1_9HYPO</name>
<feature type="region of interest" description="Disordered" evidence="1">
    <location>
        <begin position="49"/>
        <end position="74"/>
    </location>
</feature>
<dbReference type="EMBL" id="JAACLJ010000009">
    <property type="protein sequence ID" value="KAF4581074.1"/>
    <property type="molecule type" value="Genomic_DNA"/>
</dbReference>
<comment type="caution">
    <text evidence="2">The sequence shown here is derived from an EMBL/GenBank/DDBJ whole genome shotgun (WGS) entry which is preliminary data.</text>
</comment>
<evidence type="ECO:0000313" key="3">
    <source>
        <dbReference type="Proteomes" id="UP000562929"/>
    </source>
</evidence>
<organism evidence="2 3">
    <name type="scientific">Ophiocordyceps camponoti-floridani</name>
    <dbReference type="NCBI Taxonomy" id="2030778"/>
    <lineage>
        <taxon>Eukaryota</taxon>
        <taxon>Fungi</taxon>
        <taxon>Dikarya</taxon>
        <taxon>Ascomycota</taxon>
        <taxon>Pezizomycotina</taxon>
        <taxon>Sordariomycetes</taxon>
        <taxon>Hypocreomycetidae</taxon>
        <taxon>Hypocreales</taxon>
        <taxon>Ophiocordycipitaceae</taxon>
        <taxon>Ophiocordyceps</taxon>
    </lineage>
</organism>
<keyword evidence="3" id="KW-1185">Reference proteome</keyword>
<protein>
    <submittedName>
        <fullName evidence="2">Uncharacterized protein</fullName>
    </submittedName>
</protein>
<reference evidence="2 3" key="1">
    <citation type="journal article" date="2020" name="G3 (Bethesda)">
        <title>Genetic Underpinnings of Host Manipulation by Ophiocordyceps as Revealed by Comparative Transcriptomics.</title>
        <authorList>
            <person name="Will I."/>
            <person name="Das B."/>
            <person name="Trinh T."/>
            <person name="Brachmann A."/>
            <person name="Ohm R.A."/>
            <person name="de Bekker C."/>
        </authorList>
    </citation>
    <scope>NUCLEOTIDE SEQUENCE [LARGE SCALE GENOMIC DNA]</scope>
    <source>
        <strain evidence="2 3">EC05</strain>
    </source>
</reference>
<accession>A0A8H4VAT1</accession>
<evidence type="ECO:0000313" key="2">
    <source>
        <dbReference type="EMBL" id="KAF4581074.1"/>
    </source>
</evidence>
<gene>
    <name evidence="2" type="ORF">GQ602_007211</name>
</gene>
<feature type="compositionally biased region" description="Low complexity" evidence="1">
    <location>
        <begin position="49"/>
        <end position="58"/>
    </location>
</feature>
<dbReference type="AlphaFoldDB" id="A0A8H4VAT1"/>
<sequence>MSSRRPWLDTDNRDHHSVLATLLYCYGELLRQAATTSCYDKLLRQAATATQQSSSSLRASHKPETVRRPPINATLRNHGKCSSNWARIGPGRLSIIGASETAAT</sequence>
<dbReference type="Proteomes" id="UP000562929">
    <property type="component" value="Unassembled WGS sequence"/>
</dbReference>
<evidence type="ECO:0000256" key="1">
    <source>
        <dbReference type="SAM" id="MobiDB-lite"/>
    </source>
</evidence>
<proteinExistence type="predicted"/>